<dbReference type="SUPFAM" id="SSF52047">
    <property type="entry name" value="RNI-like"/>
    <property type="match status" value="1"/>
</dbReference>
<gene>
    <name evidence="1" type="ORF">SDRG_04686</name>
</gene>
<dbReference type="Gene3D" id="3.80.10.10">
    <property type="entry name" value="Ribonuclease Inhibitor"/>
    <property type="match status" value="1"/>
</dbReference>
<sequence>MAEPAAKRAEQTSLAWYDTPVVVLVLQCIPAFVDAVALLEALPPSSQTTSGSALVALHRQHGLPGHHLWPVLELDKIPHALMNLAVSALPMVPTLCVSRVQGDDIVGSVHVSLVTATMAGSDLVRSHVLSDQCCSLATFVERYGHAIVRIALNVRGDAATGAVASALQHCTRPRQLSLELSVDAVSSIAPLLASIATHALGALSLCIERPSDDDDDDDDGIPAVLCPPMLLSWLALPVASSLRLVNVTFTNPGSLRQALCGLHNLELVRVHDLLVDASDAPRLSALQSLVATNVRLPSVHGLLCQLSAKTLTHLDLDGPLDWSPLLAALKHLVALHLHGGTMTALGQVDVARVPQLQTVKLSRVHVPDKDAPILVAWLDTAEALRELHWTHSALAMHGPVAVAHALPRWLRLGLQTLTLANNFISDDAALVLSMAIAKGGNTTDVALDLSANVFKLPGLRALLLALSASVKLSIRLDGLQLMRRHLEELGAFAAAHGVQCDAVTQVYTPPPADKTRWRL</sequence>
<dbReference type="Proteomes" id="UP000030762">
    <property type="component" value="Unassembled WGS sequence"/>
</dbReference>
<reference evidence="1 2" key="1">
    <citation type="submission" date="2012-04" db="EMBL/GenBank/DDBJ databases">
        <title>The Genome Sequence of Saprolegnia declina VS20.</title>
        <authorList>
            <consortium name="The Broad Institute Genome Sequencing Platform"/>
            <person name="Russ C."/>
            <person name="Nusbaum C."/>
            <person name="Tyler B."/>
            <person name="van West P."/>
            <person name="Dieguez-Uribeondo J."/>
            <person name="de Bruijn I."/>
            <person name="Tripathy S."/>
            <person name="Jiang R."/>
            <person name="Young S.K."/>
            <person name="Zeng Q."/>
            <person name="Gargeya S."/>
            <person name="Fitzgerald M."/>
            <person name="Haas B."/>
            <person name="Abouelleil A."/>
            <person name="Alvarado L."/>
            <person name="Arachchi H.M."/>
            <person name="Berlin A."/>
            <person name="Chapman S.B."/>
            <person name="Goldberg J."/>
            <person name="Griggs A."/>
            <person name="Gujja S."/>
            <person name="Hansen M."/>
            <person name="Howarth C."/>
            <person name="Imamovic A."/>
            <person name="Larimer J."/>
            <person name="McCowen C."/>
            <person name="Montmayeur A."/>
            <person name="Murphy C."/>
            <person name="Neiman D."/>
            <person name="Pearson M."/>
            <person name="Priest M."/>
            <person name="Roberts A."/>
            <person name="Saif S."/>
            <person name="Shea T."/>
            <person name="Sisk P."/>
            <person name="Sykes S."/>
            <person name="Wortman J."/>
            <person name="Nusbaum C."/>
            <person name="Birren B."/>
        </authorList>
    </citation>
    <scope>NUCLEOTIDE SEQUENCE [LARGE SCALE GENOMIC DNA]</scope>
    <source>
        <strain evidence="1 2">VS20</strain>
    </source>
</reference>
<organism evidence="1 2">
    <name type="scientific">Saprolegnia diclina (strain VS20)</name>
    <dbReference type="NCBI Taxonomy" id="1156394"/>
    <lineage>
        <taxon>Eukaryota</taxon>
        <taxon>Sar</taxon>
        <taxon>Stramenopiles</taxon>
        <taxon>Oomycota</taxon>
        <taxon>Saprolegniomycetes</taxon>
        <taxon>Saprolegniales</taxon>
        <taxon>Saprolegniaceae</taxon>
        <taxon>Saprolegnia</taxon>
    </lineage>
</organism>
<accession>T0QW36</accession>
<protein>
    <submittedName>
        <fullName evidence="1">Uncharacterized protein</fullName>
    </submittedName>
</protein>
<dbReference type="GeneID" id="19945413"/>
<dbReference type="AlphaFoldDB" id="T0QW36"/>
<proteinExistence type="predicted"/>
<dbReference type="InterPro" id="IPR032675">
    <property type="entry name" value="LRR_dom_sf"/>
</dbReference>
<dbReference type="InParanoid" id="T0QW36"/>
<dbReference type="STRING" id="1156394.T0QW36"/>
<evidence type="ECO:0000313" key="2">
    <source>
        <dbReference type="Proteomes" id="UP000030762"/>
    </source>
</evidence>
<evidence type="ECO:0000313" key="1">
    <source>
        <dbReference type="EMBL" id="EQC38260.1"/>
    </source>
</evidence>
<dbReference type="EMBL" id="JH767142">
    <property type="protein sequence ID" value="EQC38260.1"/>
    <property type="molecule type" value="Genomic_DNA"/>
</dbReference>
<name>T0QW36_SAPDV</name>
<keyword evidence="2" id="KW-1185">Reference proteome</keyword>
<dbReference type="RefSeq" id="XP_008608587.1">
    <property type="nucleotide sequence ID" value="XM_008610365.1"/>
</dbReference>
<dbReference type="OrthoDB" id="10436801at2759"/>
<dbReference type="VEuPathDB" id="FungiDB:SDRG_04686"/>